<geneLocation type="mitochondrion" evidence="2"/>
<dbReference type="AlphaFoldDB" id="A0A1Y9T605"/>
<dbReference type="RefSeq" id="YP_009373426.1">
    <property type="nucleotide sequence ID" value="NC_034843.1"/>
</dbReference>
<accession>A0A1Y9T605</accession>
<keyword evidence="1" id="KW-0812">Transmembrane</keyword>
<name>A0A1Y9T605_9BIVA</name>
<keyword evidence="2" id="KW-0496">Mitochondrion</keyword>
<gene>
    <name evidence="2" type="primary">atp8</name>
</gene>
<protein>
    <submittedName>
        <fullName evidence="2">ATP synthase F0 subunit 8</fullName>
    </submittedName>
</protein>
<dbReference type="GeneID" id="32951308"/>
<evidence type="ECO:0000256" key="1">
    <source>
        <dbReference type="SAM" id="Phobius"/>
    </source>
</evidence>
<proteinExistence type="predicted"/>
<sequence>MPQLSPMSWILVFGGFLVFWLLISVGIWWGTSGKYFSGFCGDESVDMKKGSEKSYVWGW</sequence>
<keyword evidence="1" id="KW-1133">Transmembrane helix</keyword>
<evidence type="ECO:0000313" key="2">
    <source>
        <dbReference type="EMBL" id="AQT38496.1"/>
    </source>
</evidence>
<organism evidence="2">
    <name type="scientific">Neotrigonia margaritacea</name>
    <dbReference type="NCBI Taxonomy" id="47539"/>
    <lineage>
        <taxon>Eukaryota</taxon>
        <taxon>Metazoa</taxon>
        <taxon>Spiralia</taxon>
        <taxon>Lophotrochozoa</taxon>
        <taxon>Mollusca</taxon>
        <taxon>Bivalvia</taxon>
        <taxon>Autobranchia</taxon>
        <taxon>Heteroconchia</taxon>
        <taxon>Palaeoheterodonta</taxon>
        <taxon>Trigoniida</taxon>
        <taxon>Trigonioidea</taxon>
        <taxon>Trigoniidae</taxon>
        <taxon>Neotrigonia</taxon>
    </lineage>
</organism>
<keyword evidence="1" id="KW-0472">Membrane</keyword>
<dbReference type="EMBL" id="KU873118">
    <property type="protein sequence ID" value="AQT38496.1"/>
    <property type="molecule type" value="Genomic_DNA"/>
</dbReference>
<feature type="transmembrane region" description="Helical" evidence="1">
    <location>
        <begin position="6"/>
        <end position="29"/>
    </location>
</feature>
<reference evidence="2" key="1">
    <citation type="journal article" date="2017" name="Sci. Rep.">
        <title>Evolution of sex-dependent mtDNA transmission in freshwater mussels (Bivalvia: Unionida).</title>
        <authorList>
            <person name="Guerra D."/>
            <person name="Plazzi F."/>
            <person name="Stewart D.T."/>
            <person name="Bogan A.E."/>
            <person name="Hoeh W.R."/>
            <person name="Breton S."/>
        </authorList>
    </citation>
    <scope>NUCLEOTIDE SEQUENCE</scope>
    <source>
        <strain evidence="2">H3283</strain>
        <tissue evidence="2">Gonad</tissue>
    </source>
</reference>